<evidence type="ECO:0000313" key="5">
    <source>
        <dbReference type="Proteomes" id="UP000244496"/>
    </source>
</evidence>
<dbReference type="CDD" id="cd07043">
    <property type="entry name" value="STAS_anti-anti-sigma_factors"/>
    <property type="match status" value="1"/>
</dbReference>
<dbReference type="PROSITE" id="PS50801">
    <property type="entry name" value="STAS"/>
    <property type="match status" value="1"/>
</dbReference>
<evidence type="ECO:0000259" key="3">
    <source>
        <dbReference type="PROSITE" id="PS50801"/>
    </source>
</evidence>
<evidence type="ECO:0000256" key="2">
    <source>
        <dbReference type="RuleBase" id="RU003749"/>
    </source>
</evidence>
<dbReference type="Proteomes" id="UP000244496">
    <property type="component" value="Chromosome"/>
</dbReference>
<accession>A0A2S0UME3</accession>
<proteinExistence type="inferred from homology"/>
<reference evidence="4 5" key="1">
    <citation type="submission" date="2018-04" db="EMBL/GenBank/DDBJ databases">
        <title>Genome sequencing of Gemmobacter.</title>
        <authorList>
            <person name="Yi H."/>
            <person name="Baek M.-G."/>
        </authorList>
    </citation>
    <scope>NUCLEOTIDE SEQUENCE [LARGE SCALE GENOMIC DNA]</scope>
    <source>
        <strain evidence="4 5">HYN0069</strain>
    </source>
</reference>
<dbReference type="SUPFAM" id="SSF52091">
    <property type="entry name" value="SpoIIaa-like"/>
    <property type="match status" value="1"/>
</dbReference>
<dbReference type="Pfam" id="PF01740">
    <property type="entry name" value="STAS"/>
    <property type="match status" value="1"/>
</dbReference>
<dbReference type="PANTHER" id="PTHR33495:SF2">
    <property type="entry name" value="ANTI-SIGMA FACTOR ANTAGONIST TM_1081-RELATED"/>
    <property type="match status" value="1"/>
</dbReference>
<dbReference type="KEGG" id="geh:HYN69_11215"/>
<feature type="domain" description="STAS" evidence="3">
    <location>
        <begin position="21"/>
        <end position="110"/>
    </location>
</feature>
<evidence type="ECO:0000256" key="1">
    <source>
        <dbReference type="ARBA" id="ARBA00009013"/>
    </source>
</evidence>
<dbReference type="OrthoDB" id="9796076at2"/>
<comment type="similarity">
    <text evidence="1 2">Belongs to the anti-sigma-factor antagonist family.</text>
</comment>
<dbReference type="NCBIfam" id="TIGR00377">
    <property type="entry name" value="ant_ant_sig"/>
    <property type="match status" value="1"/>
</dbReference>
<dbReference type="EMBL" id="CP028918">
    <property type="protein sequence ID" value="AWB48994.1"/>
    <property type="molecule type" value="Genomic_DNA"/>
</dbReference>
<evidence type="ECO:0000313" key="4">
    <source>
        <dbReference type="EMBL" id="AWB48994.1"/>
    </source>
</evidence>
<sequence length="112" mass="11572">MHFATHILNGITFVTPDAARLDASTAPALREMLVGCLDAGAQSVVLDLTGVTFLDSSALGALIAAAKRAGRNGPFAVCGVQPAVARLFALTHMDRVFTVHPSKAEALARSTA</sequence>
<dbReference type="GO" id="GO:0043856">
    <property type="term" value="F:anti-sigma factor antagonist activity"/>
    <property type="evidence" value="ECO:0007669"/>
    <property type="project" value="InterPro"/>
</dbReference>
<dbReference type="RefSeq" id="WP_108435812.1">
    <property type="nucleotide sequence ID" value="NZ_CP028918.1"/>
</dbReference>
<name>A0A2S0UME3_9RHOB</name>
<keyword evidence="5" id="KW-1185">Reference proteome</keyword>
<dbReference type="Gene3D" id="3.30.750.24">
    <property type="entry name" value="STAS domain"/>
    <property type="match status" value="1"/>
</dbReference>
<dbReference type="InterPro" id="IPR003658">
    <property type="entry name" value="Anti-sigma_ant"/>
</dbReference>
<dbReference type="AlphaFoldDB" id="A0A2S0UME3"/>
<protein>
    <recommendedName>
        <fullName evidence="2">Anti-sigma factor antagonist</fullName>
    </recommendedName>
</protein>
<gene>
    <name evidence="4" type="ORF">HYN69_11215</name>
</gene>
<dbReference type="InterPro" id="IPR036513">
    <property type="entry name" value="STAS_dom_sf"/>
</dbReference>
<dbReference type="PANTHER" id="PTHR33495">
    <property type="entry name" value="ANTI-SIGMA FACTOR ANTAGONIST TM_1081-RELATED-RELATED"/>
    <property type="match status" value="1"/>
</dbReference>
<dbReference type="InterPro" id="IPR002645">
    <property type="entry name" value="STAS_dom"/>
</dbReference>
<organism evidence="4 5">
    <name type="scientific">Paragemmobacter aquarius</name>
    <dbReference type="NCBI Taxonomy" id="2169400"/>
    <lineage>
        <taxon>Bacteria</taxon>
        <taxon>Pseudomonadati</taxon>
        <taxon>Pseudomonadota</taxon>
        <taxon>Alphaproteobacteria</taxon>
        <taxon>Rhodobacterales</taxon>
        <taxon>Paracoccaceae</taxon>
        <taxon>Paragemmobacter</taxon>
    </lineage>
</organism>